<evidence type="ECO:0000256" key="1">
    <source>
        <dbReference type="SAM" id="Phobius"/>
    </source>
</evidence>
<keyword evidence="3" id="KW-1185">Reference proteome</keyword>
<organism evidence="2 3">
    <name type="scientific">Conger conger</name>
    <name type="common">Conger eel</name>
    <name type="synonym">Muraena conger</name>
    <dbReference type="NCBI Taxonomy" id="82655"/>
    <lineage>
        <taxon>Eukaryota</taxon>
        <taxon>Metazoa</taxon>
        <taxon>Chordata</taxon>
        <taxon>Craniata</taxon>
        <taxon>Vertebrata</taxon>
        <taxon>Euteleostomi</taxon>
        <taxon>Actinopterygii</taxon>
        <taxon>Neopterygii</taxon>
        <taxon>Teleostei</taxon>
        <taxon>Anguilliformes</taxon>
        <taxon>Congridae</taxon>
        <taxon>Conger</taxon>
    </lineage>
</organism>
<dbReference type="AlphaFoldDB" id="A0A9Q1DBF6"/>
<evidence type="ECO:0000313" key="2">
    <source>
        <dbReference type="EMBL" id="KAJ8265432.1"/>
    </source>
</evidence>
<dbReference type="EMBL" id="JAFJMO010000010">
    <property type="protein sequence ID" value="KAJ8265432.1"/>
    <property type="molecule type" value="Genomic_DNA"/>
</dbReference>
<keyword evidence="1" id="KW-1133">Transmembrane helix</keyword>
<keyword evidence="1" id="KW-0812">Transmembrane</keyword>
<feature type="transmembrane region" description="Helical" evidence="1">
    <location>
        <begin position="23"/>
        <end position="47"/>
    </location>
</feature>
<protein>
    <submittedName>
        <fullName evidence="2">Uncharacterized protein</fullName>
    </submittedName>
</protein>
<name>A0A9Q1DBF6_CONCO</name>
<accession>A0A9Q1DBF6</accession>
<sequence length="65" mass="7219">MLRDGHPIPDEELILVPEEGSDVAVLSSLVVVLVLVLVFTIPAFVIYKRRRRVSSTSFLRVDPAS</sequence>
<proteinExistence type="predicted"/>
<dbReference type="Proteomes" id="UP001152803">
    <property type="component" value="Unassembled WGS sequence"/>
</dbReference>
<keyword evidence="1" id="KW-0472">Membrane</keyword>
<gene>
    <name evidence="2" type="ORF">COCON_G00145310</name>
</gene>
<comment type="caution">
    <text evidence="2">The sequence shown here is derived from an EMBL/GenBank/DDBJ whole genome shotgun (WGS) entry which is preliminary data.</text>
</comment>
<reference evidence="2" key="1">
    <citation type="journal article" date="2023" name="Science">
        <title>Genome structures resolve the early diversification of teleost fishes.</title>
        <authorList>
            <person name="Parey E."/>
            <person name="Louis A."/>
            <person name="Montfort J."/>
            <person name="Bouchez O."/>
            <person name="Roques C."/>
            <person name="Iampietro C."/>
            <person name="Lluch J."/>
            <person name="Castinel A."/>
            <person name="Donnadieu C."/>
            <person name="Desvignes T."/>
            <person name="Floi Bucao C."/>
            <person name="Jouanno E."/>
            <person name="Wen M."/>
            <person name="Mejri S."/>
            <person name="Dirks R."/>
            <person name="Jansen H."/>
            <person name="Henkel C."/>
            <person name="Chen W.J."/>
            <person name="Zahm M."/>
            <person name="Cabau C."/>
            <person name="Klopp C."/>
            <person name="Thompson A.W."/>
            <person name="Robinson-Rechavi M."/>
            <person name="Braasch I."/>
            <person name="Lecointre G."/>
            <person name="Bobe J."/>
            <person name="Postlethwait J.H."/>
            <person name="Berthelot C."/>
            <person name="Roest Crollius H."/>
            <person name="Guiguen Y."/>
        </authorList>
    </citation>
    <scope>NUCLEOTIDE SEQUENCE</scope>
    <source>
        <strain evidence="2">Concon-B</strain>
    </source>
</reference>
<evidence type="ECO:0000313" key="3">
    <source>
        <dbReference type="Proteomes" id="UP001152803"/>
    </source>
</evidence>